<organism evidence="2 3">
    <name type="scientific">Pseudovibrio denitrificans</name>
    <dbReference type="NCBI Taxonomy" id="258256"/>
    <lineage>
        <taxon>Bacteria</taxon>
        <taxon>Pseudomonadati</taxon>
        <taxon>Pseudomonadota</taxon>
        <taxon>Alphaproteobacteria</taxon>
        <taxon>Hyphomicrobiales</taxon>
        <taxon>Stappiaceae</taxon>
        <taxon>Pseudovibrio</taxon>
    </lineage>
</organism>
<evidence type="ECO:0000313" key="3">
    <source>
        <dbReference type="Proteomes" id="UP000183371"/>
    </source>
</evidence>
<evidence type="ECO:0000313" key="2">
    <source>
        <dbReference type="EMBL" id="SFU08829.1"/>
    </source>
</evidence>
<keyword evidence="1" id="KW-0812">Transmembrane</keyword>
<keyword evidence="1" id="KW-0472">Membrane</keyword>
<evidence type="ECO:0000256" key="1">
    <source>
        <dbReference type="SAM" id="Phobius"/>
    </source>
</evidence>
<accession>A0A1I7DAY1</accession>
<dbReference type="AlphaFoldDB" id="A0A1I7DAY1"/>
<keyword evidence="1" id="KW-1133">Transmembrane helix</keyword>
<dbReference type="EMBL" id="FPBD01000008">
    <property type="protein sequence ID" value="SFU08829.1"/>
    <property type="molecule type" value="Genomic_DNA"/>
</dbReference>
<keyword evidence="3" id="KW-1185">Reference proteome</keyword>
<feature type="transmembrane region" description="Helical" evidence="1">
    <location>
        <begin position="44"/>
        <end position="67"/>
    </location>
</feature>
<name>A0A1I7DAY1_9HYPH</name>
<sequence length="106" mass="11248">MHIAGIIYITAKHISAFALNVSRNERPEPEMTTSAHLPASNWNMGMLFCVAACVLALTAAIGLAYLVNPNPTSKLHLAKSEVSHCSVAGAIAVMGSRGEWNCRAAQ</sequence>
<gene>
    <name evidence="2" type="ORF">SAMN05444141_10882</name>
</gene>
<dbReference type="Proteomes" id="UP000183371">
    <property type="component" value="Unassembled WGS sequence"/>
</dbReference>
<reference evidence="3" key="1">
    <citation type="submission" date="2016-10" db="EMBL/GenBank/DDBJ databases">
        <authorList>
            <person name="Varghese N."/>
            <person name="Submissions S."/>
        </authorList>
    </citation>
    <scope>NUCLEOTIDE SEQUENCE [LARGE SCALE GENOMIC DNA]</scope>
    <source>
        <strain evidence="3">DSM 17465</strain>
    </source>
</reference>
<protein>
    <submittedName>
        <fullName evidence="2">Uncharacterized protein</fullName>
    </submittedName>
</protein>
<proteinExistence type="predicted"/>